<protein>
    <submittedName>
        <fullName evidence="2">Aminoglycoside phosphotransferase family protein</fullName>
    </submittedName>
</protein>
<evidence type="ECO:0000313" key="3">
    <source>
        <dbReference type="Proteomes" id="UP001501509"/>
    </source>
</evidence>
<dbReference type="SUPFAM" id="SSF56112">
    <property type="entry name" value="Protein kinase-like (PK-like)"/>
    <property type="match status" value="1"/>
</dbReference>
<evidence type="ECO:0000313" key="2">
    <source>
        <dbReference type="EMBL" id="GAA2613757.1"/>
    </source>
</evidence>
<dbReference type="Pfam" id="PF01636">
    <property type="entry name" value="APH"/>
    <property type="match status" value="1"/>
</dbReference>
<reference evidence="2 3" key="1">
    <citation type="journal article" date="2019" name="Int. J. Syst. Evol. Microbiol.">
        <title>The Global Catalogue of Microorganisms (GCM) 10K type strain sequencing project: providing services to taxonomists for standard genome sequencing and annotation.</title>
        <authorList>
            <consortium name="The Broad Institute Genomics Platform"/>
            <consortium name="The Broad Institute Genome Sequencing Center for Infectious Disease"/>
            <person name="Wu L."/>
            <person name="Ma J."/>
        </authorList>
    </citation>
    <scope>NUCLEOTIDE SEQUENCE [LARGE SCALE GENOMIC DNA]</scope>
    <source>
        <strain evidence="2 3">JCM 6833</strain>
    </source>
</reference>
<organism evidence="2 3">
    <name type="scientific">Actinomadura fulvescens</name>
    <dbReference type="NCBI Taxonomy" id="46160"/>
    <lineage>
        <taxon>Bacteria</taxon>
        <taxon>Bacillati</taxon>
        <taxon>Actinomycetota</taxon>
        <taxon>Actinomycetes</taxon>
        <taxon>Streptosporangiales</taxon>
        <taxon>Thermomonosporaceae</taxon>
        <taxon>Actinomadura</taxon>
    </lineage>
</organism>
<sequence length="306" mass="34463">MPDRSQHRDGTAEILEQLAELHHIDVSGAHLLHQHSNTAIALPSSGLLVRIAGNPDALEAVTASVAVTRWLAARRYPCVAPADIEPFISAGRVVSLWQLIDVADGPPGNGAELGRLLRQLHDQPKPPFPLATLDDPLRSVARAVDNAAHGLADDDRHWLRHRINQLRQQWTRLTPALPTGLIHGDAHSNNIIRNHSGTALLGDWDHTALGPREWDLIQPHYMKRRFNRHTEQEIADFTTTYGWDVRTWDGFPLLIEIREISGLSPYIRKSNQDEWARDEVTHRLQTLKDADTSTHWHSPPRRQTTA</sequence>
<gene>
    <name evidence="2" type="ORF">GCM10010411_55800</name>
</gene>
<accession>A0ABN3Q2Y4</accession>
<evidence type="ECO:0000259" key="1">
    <source>
        <dbReference type="Pfam" id="PF01636"/>
    </source>
</evidence>
<dbReference type="Gene3D" id="3.90.1200.10">
    <property type="match status" value="1"/>
</dbReference>
<dbReference type="EMBL" id="BAAATD010000008">
    <property type="protein sequence ID" value="GAA2613757.1"/>
    <property type="molecule type" value="Genomic_DNA"/>
</dbReference>
<dbReference type="InterPro" id="IPR011009">
    <property type="entry name" value="Kinase-like_dom_sf"/>
</dbReference>
<keyword evidence="3" id="KW-1185">Reference proteome</keyword>
<dbReference type="InterPro" id="IPR002575">
    <property type="entry name" value="Aminoglycoside_PTrfase"/>
</dbReference>
<name>A0ABN3Q2Y4_9ACTN</name>
<proteinExistence type="predicted"/>
<dbReference type="RefSeq" id="WP_344545420.1">
    <property type="nucleotide sequence ID" value="NZ_BAAATD010000008.1"/>
</dbReference>
<dbReference type="Proteomes" id="UP001501509">
    <property type="component" value="Unassembled WGS sequence"/>
</dbReference>
<feature type="domain" description="Aminoglycoside phosphotransferase" evidence="1">
    <location>
        <begin position="47"/>
        <end position="220"/>
    </location>
</feature>
<comment type="caution">
    <text evidence="2">The sequence shown here is derived from an EMBL/GenBank/DDBJ whole genome shotgun (WGS) entry which is preliminary data.</text>
</comment>